<sequence length="118" mass="14184">MSPTDFLSSVNMKIVEFILPPRSPRSNFIQEHWFHHILCVRLAEKEFRQRTQWNKFFLHADLRFIHLVRMIMIWGLEFHFRFQLVNQDKPRAQKGKEAAKDSESLPDSEGYFVFRGTC</sequence>
<evidence type="ECO:0000313" key="1">
    <source>
        <dbReference type="EMBL" id="GBO14549.1"/>
    </source>
</evidence>
<keyword evidence="2" id="KW-1185">Reference proteome</keyword>
<accession>A0A4Y2UND3</accession>
<dbReference type="Proteomes" id="UP000499080">
    <property type="component" value="Unassembled WGS sequence"/>
</dbReference>
<protein>
    <submittedName>
        <fullName evidence="1">Uncharacterized protein</fullName>
    </submittedName>
</protein>
<gene>
    <name evidence="1" type="ORF">AVEN_185342_1</name>
</gene>
<name>A0A4Y2UND3_ARAVE</name>
<organism evidence="1 2">
    <name type="scientific">Araneus ventricosus</name>
    <name type="common">Orbweaver spider</name>
    <name type="synonym">Epeira ventricosa</name>
    <dbReference type="NCBI Taxonomy" id="182803"/>
    <lineage>
        <taxon>Eukaryota</taxon>
        <taxon>Metazoa</taxon>
        <taxon>Ecdysozoa</taxon>
        <taxon>Arthropoda</taxon>
        <taxon>Chelicerata</taxon>
        <taxon>Arachnida</taxon>
        <taxon>Araneae</taxon>
        <taxon>Araneomorphae</taxon>
        <taxon>Entelegynae</taxon>
        <taxon>Araneoidea</taxon>
        <taxon>Araneidae</taxon>
        <taxon>Araneus</taxon>
    </lineage>
</organism>
<dbReference type="AlphaFoldDB" id="A0A4Y2UND3"/>
<proteinExistence type="predicted"/>
<dbReference type="EMBL" id="BGPR01038678">
    <property type="protein sequence ID" value="GBO14549.1"/>
    <property type="molecule type" value="Genomic_DNA"/>
</dbReference>
<reference evidence="1 2" key="1">
    <citation type="journal article" date="2019" name="Sci. Rep.">
        <title>Orb-weaving spider Araneus ventricosus genome elucidates the spidroin gene catalogue.</title>
        <authorList>
            <person name="Kono N."/>
            <person name="Nakamura H."/>
            <person name="Ohtoshi R."/>
            <person name="Moran D.A.P."/>
            <person name="Shinohara A."/>
            <person name="Yoshida Y."/>
            <person name="Fujiwara M."/>
            <person name="Mori M."/>
            <person name="Tomita M."/>
            <person name="Arakawa K."/>
        </authorList>
    </citation>
    <scope>NUCLEOTIDE SEQUENCE [LARGE SCALE GENOMIC DNA]</scope>
</reference>
<evidence type="ECO:0000313" key="2">
    <source>
        <dbReference type="Proteomes" id="UP000499080"/>
    </source>
</evidence>
<comment type="caution">
    <text evidence="1">The sequence shown here is derived from an EMBL/GenBank/DDBJ whole genome shotgun (WGS) entry which is preliminary data.</text>
</comment>